<comment type="similarity">
    <text evidence="1">Belongs to the peptidase S13 family.</text>
</comment>
<dbReference type="Gene3D" id="3.40.710.10">
    <property type="entry name" value="DD-peptidase/beta-lactamase superfamily"/>
    <property type="match status" value="1"/>
</dbReference>
<keyword evidence="4" id="KW-1185">Reference proteome</keyword>
<dbReference type="SUPFAM" id="SSF56601">
    <property type="entry name" value="beta-lactamase/transpeptidase-like"/>
    <property type="match status" value="1"/>
</dbReference>
<proteinExistence type="inferred from homology"/>
<organism evidence="3 4">
    <name type="scientific">Caldimonas aquatica</name>
    <dbReference type="NCBI Taxonomy" id="376175"/>
    <lineage>
        <taxon>Bacteria</taxon>
        <taxon>Pseudomonadati</taxon>
        <taxon>Pseudomonadota</taxon>
        <taxon>Betaproteobacteria</taxon>
        <taxon>Burkholderiales</taxon>
        <taxon>Sphaerotilaceae</taxon>
        <taxon>Caldimonas</taxon>
    </lineage>
</organism>
<gene>
    <name evidence="3" type="primary">dacB</name>
    <name evidence="3" type="ORF">OMP39_11760</name>
</gene>
<evidence type="ECO:0000313" key="3">
    <source>
        <dbReference type="EMBL" id="UZD54339.1"/>
    </source>
</evidence>
<accession>A0ABY6MQR0</accession>
<dbReference type="NCBIfam" id="TIGR00666">
    <property type="entry name" value="PBP4"/>
    <property type="match status" value="1"/>
</dbReference>
<keyword evidence="3" id="KW-0121">Carboxypeptidase</keyword>
<reference evidence="3" key="1">
    <citation type="submission" date="2022-10" db="EMBL/GenBank/DDBJ databases">
        <title>Complete genome sequence of Schlegelella aquatica LMG 23380.</title>
        <authorList>
            <person name="Musilova J."/>
            <person name="Kourilova X."/>
            <person name="Bezdicek M."/>
            <person name="Hermankova K."/>
            <person name="Obruca S."/>
            <person name="Sedlar K."/>
        </authorList>
    </citation>
    <scope>NUCLEOTIDE SEQUENCE</scope>
    <source>
        <strain evidence="3">LMG 23380</strain>
    </source>
</reference>
<dbReference type="InterPro" id="IPR000667">
    <property type="entry name" value="Peptidase_S13"/>
</dbReference>
<evidence type="ECO:0000256" key="1">
    <source>
        <dbReference type="ARBA" id="ARBA00006096"/>
    </source>
</evidence>
<dbReference type="RefSeq" id="WP_264891908.1">
    <property type="nucleotide sequence ID" value="NZ_CP110257.1"/>
</dbReference>
<dbReference type="EMBL" id="CP110257">
    <property type="protein sequence ID" value="UZD54339.1"/>
    <property type="molecule type" value="Genomic_DNA"/>
</dbReference>
<dbReference type="EC" id="3.4.16.4" evidence="3"/>
<dbReference type="InterPro" id="IPR012338">
    <property type="entry name" value="Beta-lactam/transpept-like"/>
</dbReference>
<keyword evidence="2 3" id="KW-0378">Hydrolase</keyword>
<dbReference type="PANTHER" id="PTHR30023">
    <property type="entry name" value="D-ALANYL-D-ALANINE CARBOXYPEPTIDASE"/>
    <property type="match status" value="1"/>
</dbReference>
<dbReference type="PRINTS" id="PR00922">
    <property type="entry name" value="DADACBPTASE3"/>
</dbReference>
<keyword evidence="3" id="KW-0645">Protease</keyword>
<sequence length="476" mass="50985">MGWKGSRWLGQALVPWVVGLWLLGASAARAALPAEVEAHLARAGLGRDSIAVVVAEAGAGGFRWAHREHEPVNPASLIKLVTTQAAFELLGPTYTWTTPVHVDGPVRDGVLQGSLYLRGTGDPKLVVERLWLLLRRVRQLGIEEIAGDIVLDRSAFQVPQIDPASFDGEPYRPYNVQPDALLVNFKSVALTFVPDPERGMARVVGEPPLAGVATDAVVPLDHGAPCTDWRAALKAELADASRIRFRGAYPLACGERTWHLAAAEPDRYNARAVEGLWRLLGGRLAGTVREGIVPPGAAQIAASESPPLAEIARDINKHSNNTMAAQVFLTLGLVRFGVGSPDEARRAVMEWAASRWPEAALQLQVDNGTGLSRRSRLTAALLARMLQAAWAAPYMPEFVSSLPVSGLDGTRRRARGASGVSHLKTGSLRDVAAIAGYVLSSSGRRYVLVAIVNHPQAGAARPALEALADWVARDLP</sequence>
<protein>
    <submittedName>
        <fullName evidence="3">D-alanyl-D-alanine carboxypeptidase/D-alanyl-D-alanine-endopeptidase</fullName>
        <ecNumber evidence="3">3.4.16.4</ecNumber>
    </submittedName>
</protein>
<evidence type="ECO:0000256" key="2">
    <source>
        <dbReference type="ARBA" id="ARBA00022801"/>
    </source>
</evidence>
<dbReference type="Proteomes" id="UP001163266">
    <property type="component" value="Chromosome"/>
</dbReference>
<dbReference type="PANTHER" id="PTHR30023:SF0">
    <property type="entry name" value="PENICILLIN-SENSITIVE CARBOXYPEPTIDASE A"/>
    <property type="match status" value="1"/>
</dbReference>
<evidence type="ECO:0000313" key="4">
    <source>
        <dbReference type="Proteomes" id="UP001163266"/>
    </source>
</evidence>
<dbReference type="Pfam" id="PF02113">
    <property type="entry name" value="Peptidase_S13"/>
    <property type="match status" value="1"/>
</dbReference>
<dbReference type="Gene3D" id="3.50.80.20">
    <property type="entry name" value="D-Ala-D-Ala carboxypeptidase C, peptidase S13"/>
    <property type="match status" value="1"/>
</dbReference>
<name>A0ABY6MQR0_9BURK</name>
<dbReference type="GO" id="GO:0009002">
    <property type="term" value="F:serine-type D-Ala-D-Ala carboxypeptidase activity"/>
    <property type="evidence" value="ECO:0007669"/>
    <property type="project" value="UniProtKB-EC"/>
</dbReference>